<evidence type="ECO:0000313" key="3">
    <source>
        <dbReference type="Proteomes" id="UP001139409"/>
    </source>
</evidence>
<evidence type="ECO:0000256" key="1">
    <source>
        <dbReference type="SAM" id="SignalP"/>
    </source>
</evidence>
<protein>
    <recommendedName>
        <fullName evidence="4">Adhesin domain-containing protein</fullName>
    </recommendedName>
</protein>
<dbReference type="EMBL" id="JAIXNE010000005">
    <property type="protein sequence ID" value="MCA6078164.1"/>
    <property type="molecule type" value="Genomic_DNA"/>
</dbReference>
<comment type="caution">
    <text evidence="2">The sequence shown here is derived from an EMBL/GenBank/DDBJ whole genome shotgun (WGS) entry which is preliminary data.</text>
</comment>
<dbReference type="AlphaFoldDB" id="A0A9X1HXA9"/>
<feature type="signal peptide" evidence="1">
    <location>
        <begin position="1"/>
        <end position="22"/>
    </location>
</feature>
<organism evidence="2 3">
    <name type="scientific">Fulvivirga sedimenti</name>
    <dbReference type="NCBI Taxonomy" id="2879465"/>
    <lineage>
        <taxon>Bacteria</taxon>
        <taxon>Pseudomonadati</taxon>
        <taxon>Bacteroidota</taxon>
        <taxon>Cytophagia</taxon>
        <taxon>Cytophagales</taxon>
        <taxon>Fulvivirgaceae</taxon>
        <taxon>Fulvivirga</taxon>
    </lineage>
</organism>
<accession>A0A9X1HXA9</accession>
<proteinExistence type="predicted"/>
<keyword evidence="3" id="KW-1185">Reference proteome</keyword>
<sequence length="298" mass="32734">MQRNVISFLVIGLLLGVSSAHAQVKKQFSVEGDANVEQINLKFAVNSGICSIKAGDGDESVTVYSNQDYDNYNHSFNKSISGKVATIDLSLEDKVNPGISQSISRSVFGSKKDIESNLWRVYLNRNKIYTLDLVYGLGQADIDLSGVAVRNLKVHTGSADINVGYFSELENSVQMDTFYVKVDMGTIAVKQLNHANSKFVKADVGFGDLLLDMTGKNSTSSSVHGSVGAGNLYILLPNEQTPMIVRVHDSWLCQVKLSKSFKPYGKNTFVNEAFSEDAENLISFFLDVSMGNIIFKER</sequence>
<evidence type="ECO:0008006" key="4">
    <source>
        <dbReference type="Google" id="ProtNLM"/>
    </source>
</evidence>
<reference evidence="2" key="1">
    <citation type="submission" date="2021-09" db="EMBL/GenBank/DDBJ databases">
        <title>Fulvivirga sp. isolated from coastal sediment.</title>
        <authorList>
            <person name="Yu H."/>
        </authorList>
    </citation>
    <scope>NUCLEOTIDE SEQUENCE</scope>
    <source>
        <strain evidence="2">1062</strain>
    </source>
</reference>
<evidence type="ECO:0000313" key="2">
    <source>
        <dbReference type="EMBL" id="MCA6078164.1"/>
    </source>
</evidence>
<dbReference type="Proteomes" id="UP001139409">
    <property type="component" value="Unassembled WGS sequence"/>
</dbReference>
<feature type="chain" id="PRO_5040751667" description="Adhesin domain-containing protein" evidence="1">
    <location>
        <begin position="23"/>
        <end position="298"/>
    </location>
</feature>
<name>A0A9X1HXA9_9BACT</name>
<gene>
    <name evidence="2" type="ORF">LDX50_25050</name>
</gene>
<dbReference type="RefSeq" id="WP_225699019.1">
    <property type="nucleotide sequence ID" value="NZ_JAIXNE010000005.1"/>
</dbReference>
<keyword evidence="1" id="KW-0732">Signal</keyword>